<reference evidence="12 13" key="1">
    <citation type="submission" date="2017-09" db="EMBL/GenBank/DDBJ databases">
        <title>Genome sequencing of Besnoitia besnoiti strain Bb-Ger1.</title>
        <authorList>
            <person name="Schares G."/>
            <person name="Venepally P."/>
            <person name="Lorenzi H.A."/>
        </authorList>
    </citation>
    <scope>NUCLEOTIDE SEQUENCE [LARGE SCALE GENOMIC DNA]</scope>
    <source>
        <strain evidence="12 13">Bb-Ger1</strain>
    </source>
</reference>
<feature type="coiled-coil region" evidence="9">
    <location>
        <begin position="355"/>
        <end position="442"/>
    </location>
</feature>
<feature type="domain" description="Kinetochore protein Nuf2 N-terminal" evidence="11">
    <location>
        <begin position="32"/>
        <end position="176"/>
    </location>
</feature>
<evidence type="ECO:0000256" key="7">
    <source>
        <dbReference type="ARBA" id="ARBA00023306"/>
    </source>
</evidence>
<dbReference type="GO" id="GO:0031262">
    <property type="term" value="C:Ndc80 complex"/>
    <property type="evidence" value="ECO:0007669"/>
    <property type="project" value="InterPro"/>
</dbReference>
<evidence type="ECO:0000256" key="1">
    <source>
        <dbReference type="ARBA" id="ARBA00004584"/>
    </source>
</evidence>
<protein>
    <submittedName>
        <fullName evidence="12">Nuf2</fullName>
    </submittedName>
</protein>
<evidence type="ECO:0000256" key="4">
    <source>
        <dbReference type="ARBA" id="ARBA00022618"/>
    </source>
</evidence>
<dbReference type="Gene3D" id="1.10.418.60">
    <property type="entry name" value="Ncd80 complex, Nuf2 subunit"/>
    <property type="match status" value="1"/>
</dbReference>
<comment type="caution">
    <text evidence="12">The sequence shown here is derived from an EMBL/GenBank/DDBJ whole genome shotgun (WGS) entry which is preliminary data.</text>
</comment>
<keyword evidence="6 9" id="KW-0175">Coiled coil</keyword>
<keyword evidence="8" id="KW-0137">Centromere</keyword>
<evidence type="ECO:0000256" key="3">
    <source>
        <dbReference type="ARBA" id="ARBA00022454"/>
    </source>
</evidence>
<accession>A0A2A9M7I8</accession>
<evidence type="ECO:0000259" key="11">
    <source>
        <dbReference type="Pfam" id="PF03800"/>
    </source>
</evidence>
<evidence type="ECO:0000256" key="5">
    <source>
        <dbReference type="ARBA" id="ARBA00022776"/>
    </source>
</evidence>
<dbReference type="OrthoDB" id="8194677at2759"/>
<gene>
    <name evidence="12" type="ORF">BESB_070510</name>
</gene>
<evidence type="ECO:0000256" key="9">
    <source>
        <dbReference type="SAM" id="Coils"/>
    </source>
</evidence>
<dbReference type="VEuPathDB" id="ToxoDB:BESB_070510"/>
<dbReference type="AlphaFoldDB" id="A0A2A9M7I8"/>
<feature type="coiled-coil region" evidence="9">
    <location>
        <begin position="162"/>
        <end position="312"/>
    </location>
</feature>
<dbReference type="InterPro" id="IPR005549">
    <property type="entry name" value="Kinetochore_Nuf2_N"/>
</dbReference>
<dbReference type="STRING" id="94643.A0A2A9M7I8"/>
<dbReference type="Proteomes" id="UP000224006">
    <property type="component" value="Unassembled WGS sequence"/>
</dbReference>
<dbReference type="GO" id="GO:0051301">
    <property type="term" value="P:cell division"/>
    <property type="evidence" value="ECO:0007669"/>
    <property type="project" value="UniProtKB-KW"/>
</dbReference>
<keyword evidence="3" id="KW-0158">Chromosome</keyword>
<sequence>MAAPGLASQAFYSSAAFSSQGSPLYPSDRGGRMTLEEIKREFAKYKLECPDTMWREPQTEQVQGLYSFAIECIFGLTVNEVRIEEVTGDVRSCLPSIDSLQFLSQDGRHHAKAIGNLRFFRLCQRLNKVLGLPDFSREMFAAPSAAAVLRFASSVCSFLRLRENLLKQFEVQLQQREALQQNLEKISEDAQRVEQELLRFRAERQTQLPVSQQQKQRREELEAELRKRHGELGALMEEFAERQAVRGRLELELGDLVLELTNLKQEREELHDQVVHAPEKLMERRDELRMQQKLLDQQLQQLERAAASQQKLLLAFGKALKKAKKALEILSEHRDKVLAPHLAFRSDMRTREKFFREISEQKKKLTQTVHELQTERARLNRELETLEKKTEEEEAELRQRLLRTKQETEERKKMMINQQEMTAALLREAEDLEDRLAQQKAGHRALLHAIEEEIQRVHAAFLTYVSQLHFLRNQMPLSLDLSQSASFLADHHAKRFSGFSPSVDGGREDLCARDADYLSASLLESSAPFADDASEAGDGKENRPLGGTHADAHTRGVGGEAEGADSFAEAKELRGGPGAHSAASPAKAKRISSLDELEEAELRMEDLREGGGEDEG</sequence>
<organism evidence="12 13">
    <name type="scientific">Besnoitia besnoiti</name>
    <name type="common">Apicomplexan protozoan</name>
    <dbReference type="NCBI Taxonomy" id="94643"/>
    <lineage>
        <taxon>Eukaryota</taxon>
        <taxon>Sar</taxon>
        <taxon>Alveolata</taxon>
        <taxon>Apicomplexa</taxon>
        <taxon>Conoidasida</taxon>
        <taxon>Coccidia</taxon>
        <taxon>Eucoccidiorida</taxon>
        <taxon>Eimeriorina</taxon>
        <taxon>Sarcocystidae</taxon>
        <taxon>Besnoitia</taxon>
    </lineage>
</organism>
<evidence type="ECO:0000313" key="13">
    <source>
        <dbReference type="Proteomes" id="UP000224006"/>
    </source>
</evidence>
<comment type="similarity">
    <text evidence="2">Belongs to the NUF2 family.</text>
</comment>
<keyword evidence="4" id="KW-0132">Cell division</keyword>
<dbReference type="EMBL" id="NWUJ01000007">
    <property type="protein sequence ID" value="PFH33899.1"/>
    <property type="molecule type" value="Genomic_DNA"/>
</dbReference>
<keyword evidence="5" id="KW-0498">Mitosis</keyword>
<dbReference type="InterPro" id="IPR038275">
    <property type="entry name" value="Nuf2_N_sf"/>
</dbReference>
<evidence type="ECO:0000256" key="10">
    <source>
        <dbReference type="SAM" id="MobiDB-lite"/>
    </source>
</evidence>
<keyword evidence="13" id="KW-1185">Reference proteome</keyword>
<dbReference type="Pfam" id="PF03800">
    <property type="entry name" value="Nuf2"/>
    <property type="match status" value="1"/>
</dbReference>
<evidence type="ECO:0000256" key="2">
    <source>
        <dbReference type="ARBA" id="ARBA00005498"/>
    </source>
</evidence>
<dbReference type="RefSeq" id="XP_029217908.1">
    <property type="nucleotide sequence ID" value="XM_029365424.1"/>
</dbReference>
<comment type="subcellular location">
    <subcellularLocation>
        <location evidence="1">Chromosome</location>
        <location evidence="1">Centromere</location>
    </subcellularLocation>
</comment>
<evidence type="ECO:0000256" key="6">
    <source>
        <dbReference type="ARBA" id="ARBA00023054"/>
    </source>
</evidence>
<evidence type="ECO:0000313" key="12">
    <source>
        <dbReference type="EMBL" id="PFH33899.1"/>
    </source>
</evidence>
<proteinExistence type="inferred from homology"/>
<evidence type="ECO:0000256" key="8">
    <source>
        <dbReference type="ARBA" id="ARBA00023328"/>
    </source>
</evidence>
<name>A0A2A9M7I8_BESBE</name>
<keyword evidence="7" id="KW-0131">Cell cycle</keyword>
<feature type="region of interest" description="Disordered" evidence="10">
    <location>
        <begin position="529"/>
        <end position="598"/>
    </location>
</feature>
<dbReference type="KEGG" id="bbes:BESB_070510"/>
<dbReference type="GeneID" id="40311977"/>